<evidence type="ECO:0000313" key="2">
    <source>
        <dbReference type="EMBL" id="CAC5358477.1"/>
    </source>
</evidence>
<evidence type="ECO:0000259" key="1">
    <source>
        <dbReference type="Pfam" id="PF21056"/>
    </source>
</evidence>
<sequence length="163" mass="19094">MMKIRNTNIDQAVVEQLVSKWRKEYPNNDFFLRTKKRNDATVEVNSDDSDEMGNFIMGDSYNADGEKFHYVHQTALQRRLLELYGSEICLMDVTYRTTRYALPLYFICVPSNVNYITVDSFIPETKSTSSLVEVLTILKSWNPKWKPVFFMCDYADEEEINAL</sequence>
<dbReference type="AlphaFoldDB" id="A0A6J7ZYU0"/>
<dbReference type="OrthoDB" id="6142716at2759"/>
<gene>
    <name evidence="2" type="ORF">MCOR_1706</name>
</gene>
<dbReference type="Proteomes" id="UP000507470">
    <property type="component" value="Unassembled WGS sequence"/>
</dbReference>
<organism evidence="2 3">
    <name type="scientific">Mytilus coruscus</name>
    <name type="common">Sea mussel</name>
    <dbReference type="NCBI Taxonomy" id="42192"/>
    <lineage>
        <taxon>Eukaryota</taxon>
        <taxon>Metazoa</taxon>
        <taxon>Spiralia</taxon>
        <taxon>Lophotrochozoa</taxon>
        <taxon>Mollusca</taxon>
        <taxon>Bivalvia</taxon>
        <taxon>Autobranchia</taxon>
        <taxon>Pteriomorphia</taxon>
        <taxon>Mytilida</taxon>
        <taxon>Mytiloidea</taxon>
        <taxon>Mytilidae</taxon>
        <taxon>Mytilinae</taxon>
        <taxon>Mytilus</taxon>
    </lineage>
</organism>
<keyword evidence="3" id="KW-1185">Reference proteome</keyword>
<evidence type="ECO:0000313" key="3">
    <source>
        <dbReference type="Proteomes" id="UP000507470"/>
    </source>
</evidence>
<reference evidence="2 3" key="1">
    <citation type="submission" date="2020-06" db="EMBL/GenBank/DDBJ databases">
        <authorList>
            <person name="Li R."/>
            <person name="Bekaert M."/>
        </authorList>
    </citation>
    <scope>NUCLEOTIDE SEQUENCE [LARGE SCALE GENOMIC DNA]</scope>
    <source>
        <strain evidence="3">wild</strain>
    </source>
</reference>
<accession>A0A6J7ZYU0</accession>
<proteinExistence type="predicted"/>
<dbReference type="Pfam" id="PF21056">
    <property type="entry name" value="ZSWIM1-3_RNaseH-like"/>
    <property type="match status" value="1"/>
</dbReference>
<dbReference type="PANTHER" id="PTHR47456">
    <property type="entry name" value="PHD-TYPE DOMAIN-CONTAINING PROTEIN"/>
    <property type="match status" value="1"/>
</dbReference>
<protein>
    <recommendedName>
        <fullName evidence="1">ZSWIM1/3 RNaseH-like domain-containing protein</fullName>
    </recommendedName>
</protein>
<dbReference type="EMBL" id="CACVKT020000359">
    <property type="protein sequence ID" value="CAC5358477.1"/>
    <property type="molecule type" value="Genomic_DNA"/>
</dbReference>
<dbReference type="InterPro" id="IPR048324">
    <property type="entry name" value="ZSWIM1-3_RNaseH-like"/>
</dbReference>
<name>A0A6J7ZYU0_MYTCO</name>
<feature type="domain" description="ZSWIM1/3 RNaseH-like" evidence="1">
    <location>
        <begin position="69"/>
        <end position="149"/>
    </location>
</feature>